<feature type="region of interest" description="Disordered" evidence="1">
    <location>
        <begin position="148"/>
        <end position="171"/>
    </location>
</feature>
<dbReference type="PANTHER" id="PTHR30290:SF83">
    <property type="entry name" value="ABC TRANSPORTER SUBSTRATE-BINDING PROTEIN"/>
    <property type="match status" value="1"/>
</dbReference>
<name>A0A4Q7KP75_9PSEU</name>
<feature type="domain" description="Solute-binding protein family 5" evidence="3">
    <location>
        <begin position="86"/>
        <end position="466"/>
    </location>
</feature>
<dbReference type="OrthoDB" id="9046151at2"/>
<reference evidence="4 5" key="1">
    <citation type="submission" date="2019-02" db="EMBL/GenBank/DDBJ databases">
        <title>Genomic Encyclopedia of Type Strains, Phase IV (KMG-IV): sequencing the most valuable type-strain genomes for metagenomic binning, comparative biology and taxonomic classification.</title>
        <authorList>
            <person name="Goeker M."/>
        </authorList>
    </citation>
    <scope>NUCLEOTIDE SEQUENCE [LARGE SCALE GENOMIC DNA]</scope>
    <source>
        <strain evidence="4 5">DSM 101727</strain>
    </source>
</reference>
<evidence type="ECO:0000256" key="2">
    <source>
        <dbReference type="SAM" id="SignalP"/>
    </source>
</evidence>
<feature type="chain" id="PRO_5020750432" evidence="2">
    <location>
        <begin position="20"/>
        <end position="546"/>
    </location>
</feature>
<dbReference type="PROSITE" id="PS51257">
    <property type="entry name" value="PROKAR_LIPOPROTEIN"/>
    <property type="match status" value="1"/>
</dbReference>
<dbReference type="InterPro" id="IPR000914">
    <property type="entry name" value="SBP_5_dom"/>
</dbReference>
<dbReference type="GO" id="GO:0042597">
    <property type="term" value="C:periplasmic space"/>
    <property type="evidence" value="ECO:0007669"/>
    <property type="project" value="UniProtKB-ARBA"/>
</dbReference>
<feature type="signal peptide" evidence="2">
    <location>
        <begin position="1"/>
        <end position="19"/>
    </location>
</feature>
<dbReference type="GO" id="GO:0043190">
    <property type="term" value="C:ATP-binding cassette (ABC) transporter complex"/>
    <property type="evidence" value="ECO:0007669"/>
    <property type="project" value="InterPro"/>
</dbReference>
<evidence type="ECO:0000313" key="4">
    <source>
        <dbReference type="EMBL" id="RZS37052.1"/>
    </source>
</evidence>
<organism evidence="4 5">
    <name type="scientific">Herbihabitans rhizosphaerae</name>
    <dbReference type="NCBI Taxonomy" id="1872711"/>
    <lineage>
        <taxon>Bacteria</taxon>
        <taxon>Bacillati</taxon>
        <taxon>Actinomycetota</taxon>
        <taxon>Actinomycetes</taxon>
        <taxon>Pseudonocardiales</taxon>
        <taxon>Pseudonocardiaceae</taxon>
        <taxon>Herbihabitans</taxon>
    </lineage>
</organism>
<dbReference type="Gene3D" id="3.40.190.10">
    <property type="entry name" value="Periplasmic binding protein-like II"/>
    <property type="match status" value="1"/>
</dbReference>
<protein>
    <submittedName>
        <fullName evidence="4">Oligopeptide transport system substrate-binding protein</fullName>
    </submittedName>
</protein>
<dbReference type="Pfam" id="PF00496">
    <property type="entry name" value="SBP_bac_5"/>
    <property type="match status" value="1"/>
</dbReference>
<dbReference type="InterPro" id="IPR030678">
    <property type="entry name" value="Peptide/Ni-bd"/>
</dbReference>
<dbReference type="Gene3D" id="3.10.105.10">
    <property type="entry name" value="Dipeptide-binding Protein, Domain 3"/>
    <property type="match status" value="1"/>
</dbReference>
<dbReference type="PANTHER" id="PTHR30290">
    <property type="entry name" value="PERIPLASMIC BINDING COMPONENT OF ABC TRANSPORTER"/>
    <property type="match status" value="1"/>
</dbReference>
<dbReference type="CDD" id="cd00995">
    <property type="entry name" value="PBP2_NikA_DppA_OppA_like"/>
    <property type="match status" value="1"/>
</dbReference>
<dbReference type="RefSeq" id="WP_130345650.1">
    <property type="nucleotide sequence ID" value="NZ_SGWQ01000006.1"/>
</dbReference>
<dbReference type="GO" id="GO:0015833">
    <property type="term" value="P:peptide transport"/>
    <property type="evidence" value="ECO:0007669"/>
    <property type="project" value="TreeGrafter"/>
</dbReference>
<keyword evidence="2" id="KW-0732">Signal</keyword>
<accession>A0A4Q7KP75</accession>
<evidence type="ECO:0000259" key="3">
    <source>
        <dbReference type="Pfam" id="PF00496"/>
    </source>
</evidence>
<dbReference type="SUPFAM" id="SSF53850">
    <property type="entry name" value="Periplasmic binding protein-like II"/>
    <property type="match status" value="1"/>
</dbReference>
<evidence type="ECO:0000313" key="5">
    <source>
        <dbReference type="Proteomes" id="UP000294257"/>
    </source>
</evidence>
<sequence>MRKGRALSLIALPVSVALAVAGCGGGGNSGSGGDNESTEITVHGTEPENPLVPGNTTEAGGSKIIDALFTGLTEYDSVTYETKLANAEKIDVSPDGKKMTVVLKKGWKFHDNTEVKADNYINAWNYTANSKSGQQGASFFEPVVGYEDVHTTDPDENGPQKAPEPKTDKMSGLKKVDDYQFTVDFTKSHAVFQKKLGYGVFSPLPDSFFKDPKAFEDKPVGNGPFKFVSRLPSQELKVERFDAFLGQKPKVKKVKFDFGKDLEAGYAAVRSNELDFIDTIAPSKLVSNLYKTELKDRSGSGDLMSIQIIVFPLYDKKFANPDFRKAISMAINRQEITEKVFAGNRKPVKGYGVPNLPGWTDGGCGEFCEYNPQKAKELFDKSGYQGPIEITSNADGGHREWATAACGQIRNALGRECNFVPVQTFGEMRQKTNAHSHNAIYRGGWIADYPDIENFLNPLYKSGGSSNDGNYSNRAVDEKLSQADVAFATSPPEAYRLYHEAEGMIAKDMPAVPLWNTTTQYGWSKRLKNVRITPQRELDLINVEVG</sequence>
<feature type="region of interest" description="Disordered" evidence="1">
    <location>
        <begin position="25"/>
        <end position="57"/>
    </location>
</feature>
<proteinExistence type="predicted"/>
<dbReference type="EMBL" id="SGWQ01000006">
    <property type="protein sequence ID" value="RZS37052.1"/>
    <property type="molecule type" value="Genomic_DNA"/>
</dbReference>
<dbReference type="AlphaFoldDB" id="A0A4Q7KP75"/>
<dbReference type="InterPro" id="IPR039424">
    <property type="entry name" value="SBP_5"/>
</dbReference>
<keyword evidence="5" id="KW-1185">Reference proteome</keyword>
<gene>
    <name evidence="4" type="ORF">EV193_106288</name>
</gene>
<comment type="caution">
    <text evidence="4">The sequence shown here is derived from an EMBL/GenBank/DDBJ whole genome shotgun (WGS) entry which is preliminary data.</text>
</comment>
<dbReference type="PIRSF" id="PIRSF002741">
    <property type="entry name" value="MppA"/>
    <property type="match status" value="1"/>
</dbReference>
<dbReference type="GO" id="GO:1904680">
    <property type="term" value="F:peptide transmembrane transporter activity"/>
    <property type="evidence" value="ECO:0007669"/>
    <property type="project" value="TreeGrafter"/>
</dbReference>
<evidence type="ECO:0000256" key="1">
    <source>
        <dbReference type="SAM" id="MobiDB-lite"/>
    </source>
</evidence>
<dbReference type="Gene3D" id="3.90.76.10">
    <property type="entry name" value="Dipeptide-binding Protein, Domain 1"/>
    <property type="match status" value="1"/>
</dbReference>
<dbReference type="Proteomes" id="UP000294257">
    <property type="component" value="Unassembled WGS sequence"/>
</dbReference>